<proteinExistence type="predicted"/>
<protein>
    <recommendedName>
        <fullName evidence="3">Prephenate dehydrogenase</fullName>
    </recommendedName>
</protein>
<reference evidence="1" key="1">
    <citation type="journal article" date="2014" name="Int. J. Syst. Evol. Microbiol.">
        <title>Complete genome sequence of Corynebacterium casei LMG S-19264T (=DSM 44701T), isolated from a smear-ripened cheese.</title>
        <authorList>
            <consortium name="US DOE Joint Genome Institute (JGI-PGF)"/>
            <person name="Walter F."/>
            <person name="Albersmeier A."/>
            <person name="Kalinowski J."/>
            <person name="Ruckert C."/>
        </authorList>
    </citation>
    <scope>NUCLEOTIDE SEQUENCE</scope>
    <source>
        <strain evidence="1">JCM 30804</strain>
    </source>
</reference>
<reference evidence="1" key="2">
    <citation type="submission" date="2020-09" db="EMBL/GenBank/DDBJ databases">
        <authorList>
            <person name="Sun Q."/>
            <person name="Ohkuma M."/>
        </authorList>
    </citation>
    <scope>NUCLEOTIDE SEQUENCE</scope>
    <source>
        <strain evidence="1">JCM 30804</strain>
    </source>
</reference>
<accession>A0A917NBW3</accession>
<comment type="caution">
    <text evidence="1">The sequence shown here is derived from an EMBL/GenBank/DDBJ whole genome shotgun (WGS) entry which is preliminary data.</text>
</comment>
<name>A0A917NBW3_9GAMM</name>
<dbReference type="AlphaFoldDB" id="A0A917NBW3"/>
<evidence type="ECO:0000313" key="1">
    <source>
        <dbReference type="EMBL" id="GGI87432.1"/>
    </source>
</evidence>
<dbReference type="Proteomes" id="UP000613743">
    <property type="component" value="Unassembled WGS sequence"/>
</dbReference>
<keyword evidence="2" id="KW-1185">Reference proteome</keyword>
<organism evidence="1 2">
    <name type="scientific">Shewanella gelidii</name>
    <dbReference type="NCBI Taxonomy" id="1642821"/>
    <lineage>
        <taxon>Bacteria</taxon>
        <taxon>Pseudomonadati</taxon>
        <taxon>Pseudomonadota</taxon>
        <taxon>Gammaproteobacteria</taxon>
        <taxon>Alteromonadales</taxon>
        <taxon>Shewanellaceae</taxon>
        <taxon>Shewanella</taxon>
    </lineage>
</organism>
<dbReference type="RefSeq" id="WP_188921598.1">
    <property type="nucleotide sequence ID" value="NZ_BMPZ01000008.1"/>
</dbReference>
<evidence type="ECO:0000313" key="2">
    <source>
        <dbReference type="Proteomes" id="UP000613743"/>
    </source>
</evidence>
<sequence>MPHNKVIEQLKENLQLAYRQSIDADAKLDALKKAGHGKFAAIFTKSQGFEEDYTRFCPYVAEIAADLQTLENQAELDAEILQDVVGKLALVLQTLQAFKSQSK</sequence>
<evidence type="ECO:0008006" key="3">
    <source>
        <dbReference type="Google" id="ProtNLM"/>
    </source>
</evidence>
<dbReference type="EMBL" id="BMPZ01000008">
    <property type="protein sequence ID" value="GGI87432.1"/>
    <property type="molecule type" value="Genomic_DNA"/>
</dbReference>
<gene>
    <name evidence="1" type="ORF">GCM10009332_25840</name>
</gene>